<dbReference type="RefSeq" id="XP_003060201.1">
    <property type="nucleotide sequence ID" value="XM_003060155.1"/>
</dbReference>
<dbReference type="GO" id="GO:0005634">
    <property type="term" value="C:nucleus"/>
    <property type="evidence" value="ECO:0007669"/>
    <property type="project" value="TreeGrafter"/>
</dbReference>
<evidence type="ECO:0000256" key="2">
    <source>
        <dbReference type="ARBA" id="ARBA00022448"/>
    </source>
</evidence>
<protein>
    <submittedName>
        <fullName evidence="4">Predicted protein</fullName>
    </submittedName>
</protein>
<dbReference type="GO" id="GO:0006606">
    <property type="term" value="P:protein import into nucleus"/>
    <property type="evidence" value="ECO:0007669"/>
    <property type="project" value="TreeGrafter"/>
</dbReference>
<organism evidence="5">
    <name type="scientific">Micromonas pusilla (strain CCMP1545)</name>
    <name type="common">Picoplanktonic green alga</name>
    <dbReference type="NCBI Taxonomy" id="564608"/>
    <lineage>
        <taxon>Eukaryota</taxon>
        <taxon>Viridiplantae</taxon>
        <taxon>Chlorophyta</taxon>
        <taxon>Mamiellophyceae</taxon>
        <taxon>Mamiellales</taxon>
        <taxon>Mamiellaceae</taxon>
        <taxon>Micromonas</taxon>
    </lineage>
</organism>
<evidence type="ECO:0000313" key="5">
    <source>
        <dbReference type="Proteomes" id="UP000001876"/>
    </source>
</evidence>
<keyword evidence="3" id="KW-0653">Protein transport</keyword>
<dbReference type="InterPro" id="IPR007681">
    <property type="entry name" value="Mog1"/>
</dbReference>
<sequence>MPASEPTRRVELFGGAVSASFPTRYHDVSDFRPVPDNQEAWTDASADESVIVEIVERVERDPMTGDGPSDEEGAAAWFWRDLADVNDASVSSGASELVGVTKLAREDDVPVGVRASTSITNSTEDVDARNDVSVSVARGTQRVAKGRDGDDARNDVFVVLACVRLPRVASDVLVTLNRPLAIAAGSQTTPQTGSGAVADAAAVKTVAEETLRGILSSLAIEDWGLFG</sequence>
<dbReference type="AlphaFoldDB" id="C1MWE4"/>
<dbReference type="OMA" id="ECSSAWM"/>
<accession>C1MWE4</accession>
<dbReference type="GO" id="GO:0031267">
    <property type="term" value="F:small GTPase binding"/>
    <property type="evidence" value="ECO:0007669"/>
    <property type="project" value="TreeGrafter"/>
</dbReference>
<keyword evidence="5" id="KW-1185">Reference proteome</keyword>
<dbReference type="OrthoDB" id="10255285at2759"/>
<name>C1MWE4_MICPC</name>
<evidence type="ECO:0000256" key="1">
    <source>
        <dbReference type="ARBA" id="ARBA00010307"/>
    </source>
</evidence>
<dbReference type="Pfam" id="PF04603">
    <property type="entry name" value="Mog1"/>
    <property type="match status" value="1"/>
</dbReference>
<dbReference type="EMBL" id="GG663741">
    <property type="protein sequence ID" value="EEH56153.1"/>
    <property type="molecule type" value="Genomic_DNA"/>
</dbReference>
<dbReference type="InterPro" id="IPR016123">
    <property type="entry name" value="Mog1/PsbP_a/b/a-sand"/>
</dbReference>
<dbReference type="KEGG" id="mpp:MICPUCDRAFT_59735"/>
<dbReference type="SUPFAM" id="SSF55724">
    <property type="entry name" value="Mog1p/PsbP-like"/>
    <property type="match status" value="1"/>
</dbReference>
<evidence type="ECO:0000256" key="3">
    <source>
        <dbReference type="ARBA" id="ARBA00022927"/>
    </source>
</evidence>
<proteinExistence type="inferred from homology"/>
<dbReference type="GeneID" id="9685349"/>
<keyword evidence="2" id="KW-0813">Transport</keyword>
<comment type="similarity">
    <text evidence="1">Belongs to the MOG1 family.</text>
</comment>
<dbReference type="PANTHER" id="PTHR15837">
    <property type="entry name" value="RAN GUANINE NUCLEOTIDE RELEASE FACTOR"/>
    <property type="match status" value="1"/>
</dbReference>
<dbReference type="PANTHER" id="PTHR15837:SF0">
    <property type="entry name" value="RAN GUANINE NUCLEOTIDE RELEASE FACTOR"/>
    <property type="match status" value="1"/>
</dbReference>
<reference evidence="4 5" key="1">
    <citation type="journal article" date="2009" name="Science">
        <title>Green evolution and dynamic adaptations revealed by genomes of the marine picoeukaryotes Micromonas.</title>
        <authorList>
            <person name="Worden A.Z."/>
            <person name="Lee J.H."/>
            <person name="Mock T."/>
            <person name="Rouze P."/>
            <person name="Simmons M.P."/>
            <person name="Aerts A.L."/>
            <person name="Allen A.E."/>
            <person name="Cuvelier M.L."/>
            <person name="Derelle E."/>
            <person name="Everett M.V."/>
            <person name="Foulon E."/>
            <person name="Grimwood J."/>
            <person name="Gundlach H."/>
            <person name="Henrissat B."/>
            <person name="Napoli C."/>
            <person name="McDonald S.M."/>
            <person name="Parker M.S."/>
            <person name="Rombauts S."/>
            <person name="Salamov A."/>
            <person name="Von Dassow P."/>
            <person name="Badger J.H."/>
            <person name="Coutinho P.M."/>
            <person name="Demir E."/>
            <person name="Dubchak I."/>
            <person name="Gentemann C."/>
            <person name="Eikrem W."/>
            <person name="Gready J.E."/>
            <person name="John U."/>
            <person name="Lanier W."/>
            <person name="Lindquist E.A."/>
            <person name="Lucas S."/>
            <person name="Mayer K.F."/>
            <person name="Moreau H."/>
            <person name="Not F."/>
            <person name="Otillar R."/>
            <person name="Panaud O."/>
            <person name="Pangilinan J."/>
            <person name="Paulsen I."/>
            <person name="Piegu B."/>
            <person name="Poliakov A."/>
            <person name="Robbens S."/>
            <person name="Schmutz J."/>
            <person name="Toulza E."/>
            <person name="Wyss T."/>
            <person name="Zelensky A."/>
            <person name="Zhou K."/>
            <person name="Armbrust E.V."/>
            <person name="Bhattacharya D."/>
            <person name="Goodenough U.W."/>
            <person name="Van de Peer Y."/>
            <person name="Grigoriev I.V."/>
        </authorList>
    </citation>
    <scope>NUCLEOTIDE SEQUENCE [LARGE SCALE GENOMIC DNA]</scope>
    <source>
        <strain evidence="4 5">CCMP1545</strain>
    </source>
</reference>
<dbReference type="Proteomes" id="UP000001876">
    <property type="component" value="Unassembled WGS sequence"/>
</dbReference>
<dbReference type="eggNOG" id="KOG3329">
    <property type="taxonomic scope" value="Eukaryota"/>
</dbReference>
<gene>
    <name evidence="4" type="ORF">MICPUCDRAFT_59735</name>
</gene>
<dbReference type="STRING" id="564608.C1MWE4"/>
<dbReference type="GO" id="GO:0005085">
    <property type="term" value="F:guanyl-nucleotide exchange factor activity"/>
    <property type="evidence" value="ECO:0007669"/>
    <property type="project" value="TreeGrafter"/>
</dbReference>
<dbReference type="Gene3D" id="3.40.1000.10">
    <property type="entry name" value="Mog1/PsbP, alpha/beta/alpha sandwich"/>
    <property type="match status" value="1"/>
</dbReference>
<evidence type="ECO:0000313" key="4">
    <source>
        <dbReference type="EMBL" id="EEH56153.1"/>
    </source>
</evidence>